<dbReference type="Pfam" id="PF01713">
    <property type="entry name" value="Smr"/>
    <property type="match status" value="1"/>
</dbReference>
<sequence length="315" mass="35645">MNIGDKVRLIHAKEEGVIVRIIDNKLVEVEIEDGFRIPVLRNEVAVIAAEEAAQFKRNVPQADAIAARTEKGVIATQGVYMAFTIINDTDLALYLVNNTDLGIPFTMGEMQGQNYKGLLAGTLQKKTSVKIHEVSTKNFENWPVYMIQLLFFKEGAFPLREPLTKKIRFRANTFFKSKQPAPLLGKDAYLFQLDKESVDVQPDKILDGIFDSKSIQQTPLPAPAREIDLHIEKLTKDYNRMGNSEILQLQLKTFENNLDQAVAHGMDEIVFIHGVGNGILRMEIHKRLGKHPYVQFFKDAMKEKFGYGATLVKLK</sequence>
<dbReference type="Proteomes" id="UP001168528">
    <property type="component" value="Unassembled WGS sequence"/>
</dbReference>
<dbReference type="InterPro" id="IPR018598">
    <property type="entry name" value="DUF2027"/>
</dbReference>
<evidence type="ECO:0000313" key="3">
    <source>
        <dbReference type="Proteomes" id="UP001168528"/>
    </source>
</evidence>
<dbReference type="Gene3D" id="3.30.1370.110">
    <property type="match status" value="1"/>
</dbReference>
<dbReference type="RefSeq" id="WP_302041833.1">
    <property type="nucleotide sequence ID" value="NZ_JAUKPO010000041.1"/>
</dbReference>
<keyword evidence="3" id="KW-1185">Reference proteome</keyword>
<reference evidence="2" key="1">
    <citation type="submission" date="2023-07" db="EMBL/GenBank/DDBJ databases">
        <title>The genome sequence of Rhodocytophaga aerolata KACC 12507.</title>
        <authorList>
            <person name="Zhang X."/>
        </authorList>
    </citation>
    <scope>NUCLEOTIDE SEQUENCE</scope>
    <source>
        <strain evidence="2">KACC 12507</strain>
    </source>
</reference>
<feature type="domain" description="Smr" evidence="1">
    <location>
        <begin position="258"/>
        <end position="315"/>
    </location>
</feature>
<evidence type="ECO:0000313" key="2">
    <source>
        <dbReference type="EMBL" id="MDO1451033.1"/>
    </source>
</evidence>
<dbReference type="EMBL" id="JAUKPO010000041">
    <property type="protein sequence ID" value="MDO1451033.1"/>
    <property type="molecule type" value="Genomic_DNA"/>
</dbReference>
<organism evidence="2 3">
    <name type="scientific">Rhodocytophaga aerolata</name>
    <dbReference type="NCBI Taxonomy" id="455078"/>
    <lineage>
        <taxon>Bacteria</taxon>
        <taxon>Pseudomonadati</taxon>
        <taxon>Bacteroidota</taxon>
        <taxon>Cytophagia</taxon>
        <taxon>Cytophagales</taxon>
        <taxon>Rhodocytophagaceae</taxon>
        <taxon>Rhodocytophaga</taxon>
    </lineage>
</organism>
<dbReference type="InterPro" id="IPR036781">
    <property type="entry name" value="Smr_assoc-like_sf"/>
</dbReference>
<dbReference type="Gene3D" id="2.60.40.1600">
    <property type="entry name" value="Smr-associated-like"/>
    <property type="match status" value="1"/>
</dbReference>
<dbReference type="PROSITE" id="PS50828">
    <property type="entry name" value="SMR"/>
    <property type="match status" value="1"/>
</dbReference>
<comment type="caution">
    <text evidence="2">The sequence shown here is derived from an EMBL/GenBank/DDBJ whole genome shotgun (WGS) entry which is preliminary data.</text>
</comment>
<dbReference type="InterPro" id="IPR036063">
    <property type="entry name" value="Smr_dom_sf"/>
</dbReference>
<evidence type="ECO:0000259" key="1">
    <source>
        <dbReference type="PROSITE" id="PS50828"/>
    </source>
</evidence>
<dbReference type="InterPro" id="IPR002625">
    <property type="entry name" value="Smr_dom"/>
</dbReference>
<protein>
    <submittedName>
        <fullName evidence="2">DUF2027 domain-containing protein</fullName>
    </submittedName>
</protein>
<gene>
    <name evidence="2" type="ORF">Q0590_32465</name>
</gene>
<accession>A0ABT8RIN8</accession>
<dbReference type="SUPFAM" id="SSF158949">
    <property type="entry name" value="Smr-associated domain-like"/>
    <property type="match status" value="1"/>
</dbReference>
<name>A0ABT8RIN8_9BACT</name>
<proteinExistence type="predicted"/>
<dbReference type="Pfam" id="PF09640">
    <property type="entry name" value="DUF2027"/>
    <property type="match status" value="1"/>
</dbReference>